<evidence type="ECO:0000313" key="4">
    <source>
        <dbReference type="Proteomes" id="UP000640052"/>
    </source>
</evidence>
<evidence type="ECO:0000256" key="2">
    <source>
        <dbReference type="SAM" id="Phobius"/>
    </source>
</evidence>
<gene>
    <name evidence="3" type="ORF">Aph01nite_10570</name>
</gene>
<accession>A0A919Q5N2</accession>
<organism evidence="3 4">
    <name type="scientific">Acrocarpospora phusangensis</name>
    <dbReference type="NCBI Taxonomy" id="1070424"/>
    <lineage>
        <taxon>Bacteria</taxon>
        <taxon>Bacillati</taxon>
        <taxon>Actinomycetota</taxon>
        <taxon>Actinomycetes</taxon>
        <taxon>Streptosporangiales</taxon>
        <taxon>Streptosporangiaceae</taxon>
        <taxon>Acrocarpospora</taxon>
    </lineage>
</organism>
<feature type="region of interest" description="Disordered" evidence="1">
    <location>
        <begin position="1"/>
        <end position="20"/>
    </location>
</feature>
<keyword evidence="2" id="KW-0472">Membrane</keyword>
<keyword evidence="4" id="KW-1185">Reference proteome</keyword>
<dbReference type="AlphaFoldDB" id="A0A919Q5N2"/>
<evidence type="ECO:0000313" key="3">
    <source>
        <dbReference type="EMBL" id="GIH22747.1"/>
    </source>
</evidence>
<dbReference type="RefSeq" id="WP_204039585.1">
    <property type="nucleotide sequence ID" value="NZ_BOOA01000006.1"/>
</dbReference>
<keyword evidence="2" id="KW-0812">Transmembrane</keyword>
<reference evidence="3" key="1">
    <citation type="submission" date="2021-01" db="EMBL/GenBank/DDBJ databases">
        <title>Whole genome shotgun sequence of Acrocarpospora phusangensis NBRC 108782.</title>
        <authorList>
            <person name="Komaki H."/>
            <person name="Tamura T."/>
        </authorList>
    </citation>
    <scope>NUCLEOTIDE SEQUENCE</scope>
    <source>
        <strain evidence="3">NBRC 108782</strain>
    </source>
</reference>
<dbReference type="EMBL" id="BOOA01000006">
    <property type="protein sequence ID" value="GIH22747.1"/>
    <property type="molecule type" value="Genomic_DNA"/>
</dbReference>
<feature type="region of interest" description="Disordered" evidence="1">
    <location>
        <begin position="65"/>
        <end position="88"/>
    </location>
</feature>
<sequence length="122" mass="13004">MEWTHSRGRSSQMPASGCVPLRRLRESTPREAVLADGFSCRTQIHRLDSGGREGMHLAELIAAGSRRDSRPPGVPPERTCAPRPAPPGVPARAAAVAGACCAVLGVLAAIARVLRRKSVVYR</sequence>
<comment type="caution">
    <text evidence="3">The sequence shown here is derived from an EMBL/GenBank/DDBJ whole genome shotgun (WGS) entry which is preliminary data.</text>
</comment>
<protein>
    <submittedName>
        <fullName evidence="3">Uncharacterized protein</fullName>
    </submittedName>
</protein>
<evidence type="ECO:0000256" key="1">
    <source>
        <dbReference type="SAM" id="MobiDB-lite"/>
    </source>
</evidence>
<keyword evidence="2" id="KW-1133">Transmembrane helix</keyword>
<feature type="transmembrane region" description="Helical" evidence="2">
    <location>
        <begin position="93"/>
        <end position="114"/>
    </location>
</feature>
<proteinExistence type="predicted"/>
<dbReference type="Proteomes" id="UP000640052">
    <property type="component" value="Unassembled WGS sequence"/>
</dbReference>
<name>A0A919Q5N2_9ACTN</name>